<gene>
    <name evidence="1" type="ORF">PPENT_87.1.T1750030</name>
</gene>
<accession>A0A8S1YIE3</accession>
<dbReference type="Proteomes" id="UP000689195">
    <property type="component" value="Unassembled WGS sequence"/>
</dbReference>
<dbReference type="EMBL" id="CAJJDO010000175">
    <property type="protein sequence ID" value="CAD8213208.1"/>
    <property type="molecule type" value="Genomic_DNA"/>
</dbReference>
<keyword evidence="2" id="KW-1185">Reference proteome</keyword>
<organism evidence="1 2">
    <name type="scientific">Paramecium pentaurelia</name>
    <dbReference type="NCBI Taxonomy" id="43138"/>
    <lineage>
        <taxon>Eukaryota</taxon>
        <taxon>Sar</taxon>
        <taxon>Alveolata</taxon>
        <taxon>Ciliophora</taxon>
        <taxon>Intramacronucleata</taxon>
        <taxon>Oligohymenophorea</taxon>
        <taxon>Peniculida</taxon>
        <taxon>Parameciidae</taxon>
        <taxon>Paramecium</taxon>
    </lineage>
</organism>
<evidence type="ECO:0000313" key="2">
    <source>
        <dbReference type="Proteomes" id="UP000689195"/>
    </source>
</evidence>
<sequence>MIVTVIRLMEIHILQQQLSLMYRSEQILISKYLLVIQQYNELMKLINRQNIDYCTDYLNLYYKYFWLGNLCPIKTIQLFQKGNTTLYIACHNKYAAV</sequence>
<reference evidence="1" key="1">
    <citation type="submission" date="2021-01" db="EMBL/GenBank/DDBJ databases">
        <authorList>
            <consortium name="Genoscope - CEA"/>
            <person name="William W."/>
        </authorList>
    </citation>
    <scope>NUCLEOTIDE SEQUENCE</scope>
</reference>
<protein>
    <submittedName>
        <fullName evidence="1">Uncharacterized protein</fullName>
    </submittedName>
</protein>
<comment type="caution">
    <text evidence="1">The sequence shown here is derived from an EMBL/GenBank/DDBJ whole genome shotgun (WGS) entry which is preliminary data.</text>
</comment>
<dbReference type="AlphaFoldDB" id="A0A8S1YIE3"/>
<evidence type="ECO:0000313" key="1">
    <source>
        <dbReference type="EMBL" id="CAD8213208.1"/>
    </source>
</evidence>
<name>A0A8S1YIE3_9CILI</name>
<proteinExistence type="predicted"/>